<accession>A0ABQ6ZKV7</accession>
<protein>
    <submittedName>
        <fullName evidence="1">Uncharacterized protein</fullName>
    </submittedName>
</protein>
<dbReference type="EMBL" id="PDWW01000002">
    <property type="protein sequence ID" value="KAF1726899.1"/>
    <property type="molecule type" value="Genomic_DNA"/>
</dbReference>
<evidence type="ECO:0000313" key="2">
    <source>
        <dbReference type="Proteomes" id="UP000781710"/>
    </source>
</evidence>
<name>A0ABQ6ZKV7_9GAMM</name>
<evidence type="ECO:0000313" key="1">
    <source>
        <dbReference type="EMBL" id="KAF1726899.1"/>
    </source>
</evidence>
<keyword evidence="2" id="KW-1185">Reference proteome</keyword>
<sequence>MLCQERIDARLSDAENLIRSGADIGDPHAFLRSLWMQVYEQAPMHLRSAVLRRLHALGRRMGINYEHGSATTIASS</sequence>
<dbReference type="Proteomes" id="UP000781710">
    <property type="component" value="Unassembled WGS sequence"/>
</dbReference>
<reference evidence="1 2" key="1">
    <citation type="submission" date="2017-10" db="EMBL/GenBank/DDBJ databases">
        <title>Whole genome sequencing of members of genus Pseudoxanthomonas.</title>
        <authorList>
            <person name="Kumar S."/>
            <person name="Bansal K."/>
            <person name="Kaur A."/>
            <person name="Patil P."/>
            <person name="Sharma S."/>
            <person name="Patil P.B."/>
        </authorList>
    </citation>
    <scope>NUCLEOTIDE SEQUENCE [LARGE SCALE GENOMIC DNA]</scope>
    <source>
        <strain evidence="1 2">DSM 17109</strain>
    </source>
</reference>
<organism evidence="1 2">
    <name type="scientific">Pseudoxanthomonas japonensis</name>
    <dbReference type="NCBI Taxonomy" id="69284"/>
    <lineage>
        <taxon>Bacteria</taxon>
        <taxon>Pseudomonadati</taxon>
        <taxon>Pseudomonadota</taxon>
        <taxon>Gammaproteobacteria</taxon>
        <taxon>Lysobacterales</taxon>
        <taxon>Lysobacteraceae</taxon>
        <taxon>Pseudoxanthomonas</taxon>
    </lineage>
</organism>
<dbReference type="RefSeq" id="WP_162336250.1">
    <property type="nucleotide sequence ID" value="NZ_CP171632.1"/>
</dbReference>
<proteinExistence type="predicted"/>
<gene>
    <name evidence="1" type="ORF">CSC78_02005</name>
</gene>
<comment type="caution">
    <text evidence="1">The sequence shown here is derived from an EMBL/GenBank/DDBJ whole genome shotgun (WGS) entry which is preliminary data.</text>
</comment>